<evidence type="ECO:0000259" key="5">
    <source>
        <dbReference type="Pfam" id="PF25881"/>
    </source>
</evidence>
<dbReference type="Proteomes" id="UP000190027">
    <property type="component" value="Unassembled WGS sequence"/>
</dbReference>
<dbReference type="Pfam" id="PF25881">
    <property type="entry name" value="HH_YBHG"/>
    <property type="match status" value="1"/>
</dbReference>
<dbReference type="Gene3D" id="2.40.50.100">
    <property type="match status" value="1"/>
</dbReference>
<dbReference type="STRING" id="1121449.SAMN02745704_00654"/>
<evidence type="ECO:0000256" key="2">
    <source>
        <dbReference type="ARBA" id="ARBA00023054"/>
    </source>
</evidence>
<name>A0A1T4WB17_9BACT</name>
<evidence type="ECO:0000256" key="1">
    <source>
        <dbReference type="ARBA" id="ARBA00004196"/>
    </source>
</evidence>
<evidence type="ECO:0000256" key="4">
    <source>
        <dbReference type="SAM" id="MobiDB-lite"/>
    </source>
</evidence>
<comment type="subcellular location">
    <subcellularLocation>
        <location evidence="1">Cell envelope</location>
    </subcellularLocation>
</comment>
<dbReference type="Gene3D" id="1.10.287.470">
    <property type="entry name" value="Helix hairpin bin"/>
    <property type="match status" value="1"/>
</dbReference>
<reference evidence="6 7" key="1">
    <citation type="submission" date="2017-02" db="EMBL/GenBank/DDBJ databases">
        <authorList>
            <person name="Peterson S.W."/>
        </authorList>
    </citation>
    <scope>NUCLEOTIDE SEQUENCE [LARGE SCALE GENOMIC DNA]</scope>
    <source>
        <strain evidence="6 7">DSM 16080</strain>
    </source>
</reference>
<dbReference type="OrthoDB" id="9778236at2"/>
<feature type="region of interest" description="Disordered" evidence="4">
    <location>
        <begin position="304"/>
        <end position="331"/>
    </location>
</feature>
<evidence type="ECO:0000256" key="3">
    <source>
        <dbReference type="SAM" id="Coils"/>
    </source>
</evidence>
<dbReference type="PANTHER" id="PTHR32347">
    <property type="entry name" value="EFFLUX SYSTEM COMPONENT YKNX-RELATED"/>
    <property type="match status" value="1"/>
</dbReference>
<evidence type="ECO:0000313" key="6">
    <source>
        <dbReference type="EMBL" id="SKA74387.1"/>
    </source>
</evidence>
<evidence type="ECO:0000313" key="7">
    <source>
        <dbReference type="Proteomes" id="UP000190027"/>
    </source>
</evidence>
<keyword evidence="7" id="KW-1185">Reference proteome</keyword>
<organism evidence="6 7">
    <name type="scientific">Paucidesulfovibrio gracilis DSM 16080</name>
    <dbReference type="NCBI Taxonomy" id="1121449"/>
    <lineage>
        <taxon>Bacteria</taxon>
        <taxon>Pseudomonadati</taxon>
        <taxon>Thermodesulfobacteriota</taxon>
        <taxon>Desulfovibrionia</taxon>
        <taxon>Desulfovibrionales</taxon>
        <taxon>Desulfovibrionaceae</taxon>
        <taxon>Paucidesulfovibrio</taxon>
    </lineage>
</organism>
<dbReference type="AlphaFoldDB" id="A0A1T4WB17"/>
<keyword evidence="2 3" id="KW-0175">Coiled coil</keyword>
<dbReference type="EMBL" id="FUYC01000002">
    <property type="protein sequence ID" value="SKA74387.1"/>
    <property type="molecule type" value="Genomic_DNA"/>
</dbReference>
<dbReference type="PANTHER" id="PTHR32347:SF23">
    <property type="entry name" value="BLL5650 PROTEIN"/>
    <property type="match status" value="1"/>
</dbReference>
<accession>A0A1T4WB17</accession>
<feature type="domain" description="YbhG-like alpha-helical hairpin" evidence="5">
    <location>
        <begin position="77"/>
        <end position="197"/>
    </location>
</feature>
<gene>
    <name evidence="6" type="ORF">SAMN02745704_00654</name>
</gene>
<dbReference type="GO" id="GO:0030313">
    <property type="term" value="C:cell envelope"/>
    <property type="evidence" value="ECO:0007669"/>
    <property type="project" value="UniProtKB-SubCell"/>
</dbReference>
<sequence>MTSTRNAFGFRLLLFTGLFLLHGCGDTAPLQGYVEGEYVEVAAPLAGQLTRLHVRKGRTVQAHEPLFELENNFEQAAVDEARQNVLRADNSLADLGKGQRPTEIAAIQARLHEARSSLSFARTDYERKKRLFAEETISAQELDRARTEYETASQSVRRIEAELGTARLGGRSDELAAAQAELDAARAKLEQARWNLDQKSQSAPASGTIFDTYYEPGEWVAMGRPVISLLPSDNVKVIFFLPETMAGTIQPGHAALVSFDGSPNPVDVTITHIADQAEYTPPVIYSSQNRAKLVFRVEARPDPEDAALLRPGQPVDVTLQPQAPAGTGEDA</sequence>
<dbReference type="SUPFAM" id="SSF111369">
    <property type="entry name" value="HlyD-like secretion proteins"/>
    <property type="match status" value="3"/>
</dbReference>
<dbReference type="Gene3D" id="2.40.30.170">
    <property type="match status" value="1"/>
</dbReference>
<feature type="coiled-coil region" evidence="3">
    <location>
        <begin position="142"/>
        <end position="202"/>
    </location>
</feature>
<proteinExistence type="predicted"/>
<protein>
    <submittedName>
        <fullName evidence="6">HlyD family secretion protein</fullName>
    </submittedName>
</protein>
<dbReference type="InterPro" id="IPR050465">
    <property type="entry name" value="UPF0194_transport"/>
</dbReference>
<dbReference type="InterPro" id="IPR059052">
    <property type="entry name" value="HH_YbhG-like"/>
</dbReference>
<dbReference type="RefSeq" id="WP_078716221.1">
    <property type="nucleotide sequence ID" value="NZ_FUYC01000002.1"/>
</dbReference>